<comment type="subunit">
    <text evidence="9">Heterooctamer of four alpha and four beta subunits.</text>
</comment>
<keyword evidence="7 9" id="KW-0704">Schiff base</keyword>
<reference evidence="10 11" key="1">
    <citation type="submission" date="2021-05" db="EMBL/GenBank/DDBJ databases">
        <title>Aequorivita echinoideorum JCM 30378 genome.</title>
        <authorList>
            <person name="Zhang H."/>
            <person name="Li C."/>
        </authorList>
    </citation>
    <scope>NUCLEOTIDE SEQUENCE [LARGE SCALE GENOMIC DNA]</scope>
    <source>
        <strain evidence="10 11">JCM30378</strain>
    </source>
</reference>
<organism evidence="10 11">
    <name type="scientific">Aequorivita echinoideorum</name>
    <dbReference type="NCBI Taxonomy" id="1549647"/>
    <lineage>
        <taxon>Bacteria</taxon>
        <taxon>Pseudomonadati</taxon>
        <taxon>Bacteroidota</taxon>
        <taxon>Flavobacteriia</taxon>
        <taxon>Flavobacteriales</taxon>
        <taxon>Flavobacteriaceae</taxon>
        <taxon>Aequorivita</taxon>
    </lineage>
</organism>
<dbReference type="Gene3D" id="2.40.40.20">
    <property type="match status" value="1"/>
</dbReference>
<keyword evidence="8 9" id="KW-0670">Pyruvate</keyword>
<keyword evidence="5 9" id="KW-0865">Zymogen</keyword>
<dbReference type="CDD" id="cd06919">
    <property type="entry name" value="Asp_decarbox"/>
    <property type="match status" value="1"/>
</dbReference>
<dbReference type="RefSeq" id="WP_214111792.1">
    <property type="nucleotide sequence ID" value="NZ_JAHCTB010000001.1"/>
</dbReference>
<feature type="binding site" evidence="9">
    <location>
        <begin position="73"/>
        <end position="75"/>
    </location>
    <ligand>
        <name>substrate</name>
    </ligand>
</feature>
<gene>
    <name evidence="9" type="primary">panD</name>
    <name evidence="10" type="ORF">KIV10_01885</name>
</gene>
<dbReference type="EMBL" id="JAHCTB010000001">
    <property type="protein sequence ID" value="MBT0606921.1"/>
    <property type="molecule type" value="Genomic_DNA"/>
</dbReference>
<evidence type="ECO:0000313" key="11">
    <source>
        <dbReference type="Proteomes" id="UP001297092"/>
    </source>
</evidence>
<dbReference type="NCBIfam" id="TIGR00223">
    <property type="entry name" value="panD"/>
    <property type="match status" value="1"/>
</dbReference>
<dbReference type="PIRSF" id="PIRSF006246">
    <property type="entry name" value="Asp_decarbox"/>
    <property type="match status" value="1"/>
</dbReference>
<protein>
    <recommendedName>
        <fullName evidence="9">Aspartate 1-decarboxylase</fullName>
        <ecNumber evidence="9">4.1.1.11</ecNumber>
    </recommendedName>
    <alternativeName>
        <fullName evidence="9">Aspartate alpha-decarboxylase</fullName>
    </alternativeName>
    <component>
        <recommendedName>
            <fullName evidence="9">Aspartate 1-decarboxylase beta chain</fullName>
        </recommendedName>
    </component>
    <component>
        <recommendedName>
            <fullName evidence="9">Aspartate 1-decarboxylase alpha chain</fullName>
        </recommendedName>
    </component>
</protein>
<comment type="catalytic activity">
    <reaction evidence="9">
        <text>L-aspartate + H(+) = beta-alanine + CO2</text>
        <dbReference type="Rhea" id="RHEA:19497"/>
        <dbReference type="ChEBI" id="CHEBI:15378"/>
        <dbReference type="ChEBI" id="CHEBI:16526"/>
        <dbReference type="ChEBI" id="CHEBI:29991"/>
        <dbReference type="ChEBI" id="CHEBI:57966"/>
        <dbReference type="EC" id="4.1.1.11"/>
    </reaction>
</comment>
<dbReference type="GO" id="GO:0004068">
    <property type="term" value="F:aspartate 1-decarboxylase activity"/>
    <property type="evidence" value="ECO:0007669"/>
    <property type="project" value="UniProtKB-EC"/>
</dbReference>
<name>A0ABS5S132_9FLAO</name>
<comment type="subcellular location">
    <subcellularLocation>
        <location evidence="9">Cytoplasm</location>
    </subcellularLocation>
</comment>
<keyword evidence="1 9" id="KW-0963">Cytoplasm</keyword>
<keyword evidence="3 9" id="KW-0210">Decarboxylase</keyword>
<proteinExistence type="inferred from homology"/>
<evidence type="ECO:0000256" key="8">
    <source>
        <dbReference type="ARBA" id="ARBA00023317"/>
    </source>
</evidence>
<dbReference type="InterPro" id="IPR009010">
    <property type="entry name" value="Asp_de-COase-like_dom_sf"/>
</dbReference>
<comment type="PTM">
    <text evidence="9">Is synthesized initially as an inactive proenzyme, which is activated by self-cleavage at a specific serine bond to produce a beta-subunit with a hydroxyl group at its C-terminus and an alpha-subunit with a pyruvoyl group at its N-terminus.</text>
</comment>
<comment type="caution">
    <text evidence="10">The sequence shown here is derived from an EMBL/GenBank/DDBJ whole genome shotgun (WGS) entry which is preliminary data.</text>
</comment>
<dbReference type="EC" id="4.1.1.11" evidence="9"/>
<evidence type="ECO:0000256" key="6">
    <source>
        <dbReference type="ARBA" id="ARBA00023239"/>
    </source>
</evidence>
<keyword evidence="4 9" id="KW-0068">Autocatalytic cleavage</keyword>
<feature type="chain" id="PRO_5044929246" description="Aspartate 1-decarboxylase beta chain" evidence="9">
    <location>
        <begin position="1"/>
        <end position="24"/>
    </location>
</feature>
<feature type="active site" description="Proton donor" evidence="9">
    <location>
        <position position="58"/>
    </location>
</feature>
<keyword evidence="11" id="KW-1185">Reference proteome</keyword>
<dbReference type="Proteomes" id="UP001297092">
    <property type="component" value="Unassembled WGS sequence"/>
</dbReference>
<comment type="pathway">
    <text evidence="9">Cofactor biosynthesis; (R)-pantothenate biosynthesis; beta-alanine from L-aspartate: step 1/1.</text>
</comment>
<dbReference type="SUPFAM" id="SSF50692">
    <property type="entry name" value="ADC-like"/>
    <property type="match status" value="1"/>
</dbReference>
<evidence type="ECO:0000256" key="7">
    <source>
        <dbReference type="ARBA" id="ARBA00023270"/>
    </source>
</evidence>
<feature type="chain" id="PRO_5044929245" description="Aspartate 1-decarboxylase alpha chain" evidence="9">
    <location>
        <begin position="25"/>
        <end position="116"/>
    </location>
</feature>
<keyword evidence="6 9" id="KW-0456">Lyase</keyword>
<evidence type="ECO:0000256" key="9">
    <source>
        <dbReference type="HAMAP-Rule" id="MF_00446"/>
    </source>
</evidence>
<evidence type="ECO:0000256" key="2">
    <source>
        <dbReference type="ARBA" id="ARBA00022655"/>
    </source>
</evidence>
<dbReference type="PANTHER" id="PTHR21012:SF0">
    <property type="entry name" value="ASPARTATE 1-DECARBOXYLASE"/>
    <property type="match status" value="1"/>
</dbReference>
<evidence type="ECO:0000256" key="4">
    <source>
        <dbReference type="ARBA" id="ARBA00022813"/>
    </source>
</evidence>
<evidence type="ECO:0000313" key="10">
    <source>
        <dbReference type="EMBL" id="MBT0606921.1"/>
    </source>
</evidence>
<comment type="similarity">
    <text evidence="9">Belongs to the PanD family.</text>
</comment>
<evidence type="ECO:0000256" key="5">
    <source>
        <dbReference type="ARBA" id="ARBA00023145"/>
    </source>
</evidence>
<dbReference type="Pfam" id="PF02261">
    <property type="entry name" value="Asp_decarbox"/>
    <property type="match status" value="1"/>
</dbReference>
<comment type="function">
    <text evidence="9">Catalyzes the pyruvoyl-dependent decarboxylation of aspartate to produce beta-alanine.</text>
</comment>
<evidence type="ECO:0000256" key="1">
    <source>
        <dbReference type="ARBA" id="ARBA00022490"/>
    </source>
</evidence>
<feature type="binding site" evidence="9">
    <location>
        <position position="57"/>
    </location>
    <ligand>
        <name>substrate</name>
    </ligand>
</feature>
<dbReference type="HAMAP" id="MF_00446">
    <property type="entry name" value="PanD"/>
    <property type="match status" value="1"/>
</dbReference>
<feature type="modified residue" description="Pyruvic acid (Ser)" evidence="9">
    <location>
        <position position="25"/>
    </location>
</feature>
<dbReference type="InterPro" id="IPR003190">
    <property type="entry name" value="Asp_decarbox"/>
</dbReference>
<comment type="cofactor">
    <cofactor evidence="9">
        <name>pyruvate</name>
        <dbReference type="ChEBI" id="CHEBI:15361"/>
    </cofactor>
    <text evidence="9">Binds 1 pyruvoyl group covalently per subunit.</text>
</comment>
<keyword evidence="2 9" id="KW-0566">Pantothenate biosynthesis</keyword>
<accession>A0ABS5S132</accession>
<dbReference type="PANTHER" id="PTHR21012">
    <property type="entry name" value="ASPARTATE 1-DECARBOXYLASE"/>
    <property type="match status" value="1"/>
</dbReference>
<sequence>MQIHVVKSKIHRVKVTGADLNYIGSITIDEDLMDAANIIEGEKVQIVNNNNGERLETYAIPGPRKSGEITLNGAAARRVAPGDVLILICYALMEVEEAKAFKPALVFPDEETNLLK</sequence>
<feature type="active site" description="Schiff-base intermediate with substrate; via pyruvic acid" evidence="9">
    <location>
        <position position="25"/>
    </location>
</feature>
<evidence type="ECO:0000256" key="3">
    <source>
        <dbReference type="ARBA" id="ARBA00022793"/>
    </source>
</evidence>